<dbReference type="Proteomes" id="UP000190102">
    <property type="component" value="Unassembled WGS sequence"/>
</dbReference>
<feature type="signal peptide" evidence="1">
    <location>
        <begin position="1"/>
        <end position="26"/>
    </location>
</feature>
<name>A0A1T4Q5M4_9BACT</name>
<dbReference type="EMBL" id="FUWR01000012">
    <property type="protein sequence ID" value="SJZ98974.1"/>
    <property type="molecule type" value="Genomic_DNA"/>
</dbReference>
<dbReference type="SUPFAM" id="SSF51322">
    <property type="entry name" value="Cyanovirin-N"/>
    <property type="match status" value="1"/>
</dbReference>
<organism evidence="3 4">
    <name type="scientific">Trichlorobacter thiogenes</name>
    <dbReference type="NCBI Taxonomy" id="115783"/>
    <lineage>
        <taxon>Bacteria</taxon>
        <taxon>Pseudomonadati</taxon>
        <taxon>Thermodesulfobacteriota</taxon>
        <taxon>Desulfuromonadia</taxon>
        <taxon>Geobacterales</taxon>
        <taxon>Geobacteraceae</taxon>
        <taxon>Trichlorobacter</taxon>
    </lineage>
</organism>
<keyword evidence="4" id="KW-1185">Reference proteome</keyword>
<dbReference type="InterPro" id="IPR011058">
    <property type="entry name" value="Cyanovirin-N"/>
</dbReference>
<evidence type="ECO:0000256" key="1">
    <source>
        <dbReference type="SAM" id="SignalP"/>
    </source>
</evidence>
<protein>
    <submittedName>
        <fullName evidence="3">CVNH domain-containing protein</fullName>
    </submittedName>
</protein>
<dbReference type="InterPro" id="IPR036673">
    <property type="entry name" value="Cyanovirin-N_sf"/>
</dbReference>
<dbReference type="OrthoDB" id="512249at2"/>
<feature type="domain" description="Cyanovirin-N" evidence="2">
    <location>
        <begin position="76"/>
        <end position="154"/>
    </location>
</feature>
<evidence type="ECO:0000313" key="3">
    <source>
        <dbReference type="EMBL" id="SJZ98974.1"/>
    </source>
</evidence>
<evidence type="ECO:0000313" key="4">
    <source>
        <dbReference type="Proteomes" id="UP000190102"/>
    </source>
</evidence>
<feature type="chain" id="PRO_5012888292" evidence="1">
    <location>
        <begin position="27"/>
        <end position="158"/>
    </location>
</feature>
<dbReference type="Gene3D" id="2.30.60.10">
    <property type="entry name" value="Cyanovirin-N"/>
    <property type="match status" value="1"/>
</dbReference>
<sequence length="158" mass="17004">MKTRQYIRSFLVAALLMATITGQSEAKDFSETCRNISLQGKYLSAVCMTSMKCTPGIESPCICDFLGMNCRIGRPTAIDLNQGISNVAGALKFKGTNFSTTCSNLHLEVKPGYEVAMTGSVTLHAKCKTWGPLSLDIPAALDLNTGISNNKGVLLFDQ</sequence>
<accession>A0A1T4Q5M4</accession>
<evidence type="ECO:0000259" key="2">
    <source>
        <dbReference type="Pfam" id="PF08881"/>
    </source>
</evidence>
<dbReference type="Pfam" id="PF08881">
    <property type="entry name" value="CVNH"/>
    <property type="match status" value="1"/>
</dbReference>
<proteinExistence type="predicted"/>
<dbReference type="AlphaFoldDB" id="A0A1T4Q5M4"/>
<gene>
    <name evidence="3" type="ORF">SAMN02745119_02243</name>
</gene>
<keyword evidence="1" id="KW-0732">Signal</keyword>
<reference evidence="4" key="1">
    <citation type="submission" date="2017-02" db="EMBL/GenBank/DDBJ databases">
        <authorList>
            <person name="Varghese N."/>
            <person name="Submissions S."/>
        </authorList>
    </citation>
    <scope>NUCLEOTIDE SEQUENCE [LARGE SCALE GENOMIC DNA]</scope>
    <source>
        <strain evidence="4">ATCC BAA-34</strain>
    </source>
</reference>